<reference evidence="3" key="1">
    <citation type="journal article" date="2019" name="Int. J. Syst. Evol. Microbiol.">
        <title>The Global Catalogue of Microorganisms (GCM) 10K type strain sequencing project: providing services to taxonomists for standard genome sequencing and annotation.</title>
        <authorList>
            <consortium name="The Broad Institute Genomics Platform"/>
            <consortium name="The Broad Institute Genome Sequencing Center for Infectious Disease"/>
            <person name="Wu L."/>
            <person name="Ma J."/>
        </authorList>
    </citation>
    <scope>NUCLEOTIDE SEQUENCE [LARGE SCALE GENOMIC DNA]</scope>
    <source>
        <strain evidence="3">JCM 17190</strain>
    </source>
</reference>
<dbReference type="EMBL" id="BAABDF010000003">
    <property type="protein sequence ID" value="GAA3860007.1"/>
    <property type="molecule type" value="Genomic_DNA"/>
</dbReference>
<dbReference type="InterPro" id="IPR007345">
    <property type="entry name" value="Polysacch_pyruvyl_Trfase"/>
</dbReference>
<name>A0ABP7JZ66_9RHOB</name>
<comment type="caution">
    <text evidence="2">The sequence shown here is derived from an EMBL/GenBank/DDBJ whole genome shotgun (WGS) entry which is preliminary data.</text>
</comment>
<evidence type="ECO:0000259" key="1">
    <source>
        <dbReference type="Pfam" id="PF04230"/>
    </source>
</evidence>
<dbReference type="GO" id="GO:0016740">
    <property type="term" value="F:transferase activity"/>
    <property type="evidence" value="ECO:0007669"/>
    <property type="project" value="UniProtKB-KW"/>
</dbReference>
<dbReference type="RefSeq" id="WP_344843896.1">
    <property type="nucleotide sequence ID" value="NZ_BAABDF010000003.1"/>
</dbReference>
<organism evidence="2 3">
    <name type="scientific">Celeribacter arenosi</name>
    <dbReference type="NCBI Taxonomy" id="792649"/>
    <lineage>
        <taxon>Bacteria</taxon>
        <taxon>Pseudomonadati</taxon>
        <taxon>Pseudomonadota</taxon>
        <taxon>Alphaproteobacteria</taxon>
        <taxon>Rhodobacterales</taxon>
        <taxon>Roseobacteraceae</taxon>
        <taxon>Celeribacter</taxon>
    </lineage>
</organism>
<proteinExistence type="predicted"/>
<dbReference type="PANTHER" id="PTHR36836:SF1">
    <property type="entry name" value="COLANIC ACID BIOSYNTHESIS PROTEIN WCAK"/>
    <property type="match status" value="1"/>
</dbReference>
<protein>
    <submittedName>
        <fullName evidence="2">Polysaccharide pyruvyl transferase family protein</fullName>
    </submittedName>
</protein>
<dbReference type="Proteomes" id="UP001399917">
    <property type="component" value="Unassembled WGS sequence"/>
</dbReference>
<evidence type="ECO:0000313" key="2">
    <source>
        <dbReference type="EMBL" id="GAA3860007.1"/>
    </source>
</evidence>
<accession>A0ABP7JZ66</accession>
<keyword evidence="3" id="KW-1185">Reference proteome</keyword>
<sequence length="340" mass="36262">MTRDPAPKVVVMNDTSTRYHHGCARVMRLLVQGLESRGLTVTARSAARHEWAKDAAFIDALGDADLVVINGEGTLHHGKDAGRRLLDVATHPARRGKLALINALWQDNPSDWGALAAQFDLLSTRDQASADELTKASGCAVRMVPDLSLSAPVVAMGQARSGIIVGDSVKFDVRRALAGAAKRLDATFVPTKTLASPIWEFAPAKWALFCAYNGQATLAPPAFAMAADEAQYLDWLSKAEGHLTGRFHAVCLSLLTGTPFVAVTSNARKIEALLADAGLTADRIVPTSAVADLTTDDITRAFTDGEKVRIDQFLSRAQSDAAKLFDDLAILAHQNAGPVS</sequence>
<dbReference type="Pfam" id="PF04230">
    <property type="entry name" value="PS_pyruv_trans"/>
    <property type="match status" value="1"/>
</dbReference>
<dbReference type="PANTHER" id="PTHR36836">
    <property type="entry name" value="COLANIC ACID BIOSYNTHESIS PROTEIN WCAK"/>
    <property type="match status" value="1"/>
</dbReference>
<gene>
    <name evidence="2" type="ORF">GCM10022404_08520</name>
</gene>
<evidence type="ECO:0000313" key="3">
    <source>
        <dbReference type="Proteomes" id="UP001399917"/>
    </source>
</evidence>
<keyword evidence="2" id="KW-0808">Transferase</keyword>
<feature type="domain" description="Polysaccharide pyruvyl transferase" evidence="1">
    <location>
        <begin position="65"/>
        <end position="265"/>
    </location>
</feature>